<dbReference type="SUPFAM" id="SSF51430">
    <property type="entry name" value="NAD(P)-linked oxidoreductase"/>
    <property type="match status" value="1"/>
</dbReference>
<sequence length="332" mass="37137">MEKVTLNGTDLNVSRICLGCWQFNNGKPTVNWESQELKESKAIVDKCFETGINFFDTAEGYAGSEETLGECLKGRRRDAIVATKYGFGRGTEPYTAEQIDQTVTKSLTKMQTDYIDLLQIHFPSFIKDKDETITELKRQVALGRIRYYGVSNFGPKNLENYADLKPVSNQMGYNLLWRSVEYEVQPICKERGISILAYSPLQQGLLSGRFNSIDDIPVGRRRGKLFADVGDSPARHGLPGCEKEVFEAVNRIKSICARENINMAQASIAWLLQQDAVPVVIVGAKNPEQVVANSKIIKLSDSVVKELSDATEEVKAKVGRALDQWVDPDRCE</sequence>
<evidence type="ECO:0000313" key="4">
    <source>
        <dbReference type="EMBL" id="KAK6166726.1"/>
    </source>
</evidence>
<dbReference type="Gene3D" id="3.20.20.100">
    <property type="entry name" value="NADP-dependent oxidoreductase domain"/>
    <property type="match status" value="1"/>
</dbReference>
<feature type="domain" description="NADP-dependent oxidoreductase" evidence="3">
    <location>
        <begin position="15"/>
        <end position="309"/>
    </location>
</feature>
<dbReference type="AlphaFoldDB" id="A0AAN8G320"/>
<evidence type="ECO:0000313" key="5">
    <source>
        <dbReference type="Proteomes" id="UP001347796"/>
    </source>
</evidence>
<dbReference type="InterPro" id="IPR036812">
    <property type="entry name" value="NAD(P)_OxRdtase_dom_sf"/>
</dbReference>
<comment type="caution">
    <text evidence="4">The sequence shown here is derived from an EMBL/GenBank/DDBJ whole genome shotgun (WGS) entry which is preliminary data.</text>
</comment>
<keyword evidence="5" id="KW-1185">Reference proteome</keyword>
<keyword evidence="1" id="KW-0560">Oxidoreductase</keyword>
<dbReference type="Pfam" id="PF00248">
    <property type="entry name" value="Aldo_ket_red"/>
    <property type="match status" value="1"/>
</dbReference>
<organism evidence="4 5">
    <name type="scientific">Patella caerulea</name>
    <name type="common">Rayed Mediterranean limpet</name>
    <dbReference type="NCBI Taxonomy" id="87958"/>
    <lineage>
        <taxon>Eukaryota</taxon>
        <taxon>Metazoa</taxon>
        <taxon>Spiralia</taxon>
        <taxon>Lophotrochozoa</taxon>
        <taxon>Mollusca</taxon>
        <taxon>Gastropoda</taxon>
        <taxon>Patellogastropoda</taxon>
        <taxon>Patelloidea</taxon>
        <taxon>Patellidae</taxon>
        <taxon>Patella</taxon>
    </lineage>
</organism>
<evidence type="ECO:0000256" key="2">
    <source>
        <dbReference type="ARBA" id="ARBA00038157"/>
    </source>
</evidence>
<dbReference type="InterPro" id="IPR023210">
    <property type="entry name" value="NADP_OxRdtase_dom"/>
</dbReference>
<dbReference type="InterPro" id="IPR050523">
    <property type="entry name" value="AKR_Detox_Biosynth"/>
</dbReference>
<dbReference type="Proteomes" id="UP001347796">
    <property type="component" value="Unassembled WGS sequence"/>
</dbReference>
<dbReference type="PANTHER" id="PTHR43364:SF4">
    <property type="entry name" value="NAD(P)-LINKED OXIDOREDUCTASE SUPERFAMILY PROTEIN"/>
    <property type="match status" value="1"/>
</dbReference>
<dbReference type="PRINTS" id="PR00069">
    <property type="entry name" value="ALDKETRDTASE"/>
</dbReference>
<protein>
    <recommendedName>
        <fullName evidence="3">NADP-dependent oxidoreductase domain-containing protein</fullName>
    </recommendedName>
</protein>
<dbReference type="GO" id="GO:0016491">
    <property type="term" value="F:oxidoreductase activity"/>
    <property type="evidence" value="ECO:0007669"/>
    <property type="project" value="UniProtKB-KW"/>
</dbReference>
<dbReference type="EMBL" id="JAZGQO010000021">
    <property type="protein sequence ID" value="KAK6166726.1"/>
    <property type="molecule type" value="Genomic_DNA"/>
</dbReference>
<accession>A0AAN8G320</accession>
<evidence type="ECO:0000256" key="1">
    <source>
        <dbReference type="ARBA" id="ARBA00023002"/>
    </source>
</evidence>
<name>A0AAN8G320_PATCE</name>
<dbReference type="CDD" id="cd19085">
    <property type="entry name" value="AKR_AKR11B3"/>
    <property type="match status" value="1"/>
</dbReference>
<dbReference type="InterPro" id="IPR020471">
    <property type="entry name" value="AKR"/>
</dbReference>
<proteinExistence type="inferred from homology"/>
<comment type="similarity">
    <text evidence="2">Belongs to the aldo/keto reductase family. Aldo/keto reductase 2 subfamily.</text>
</comment>
<reference evidence="4 5" key="1">
    <citation type="submission" date="2024-01" db="EMBL/GenBank/DDBJ databases">
        <title>The genome of the rayed Mediterranean limpet Patella caerulea (Linnaeus, 1758).</title>
        <authorList>
            <person name="Anh-Thu Weber A."/>
            <person name="Halstead-Nussloch G."/>
        </authorList>
    </citation>
    <scope>NUCLEOTIDE SEQUENCE [LARGE SCALE GENOMIC DNA]</scope>
    <source>
        <strain evidence="4">AATW-2023a</strain>
        <tissue evidence="4">Whole specimen</tissue>
    </source>
</reference>
<gene>
    <name evidence="4" type="ORF">SNE40_023357</name>
</gene>
<evidence type="ECO:0000259" key="3">
    <source>
        <dbReference type="Pfam" id="PF00248"/>
    </source>
</evidence>
<dbReference type="PANTHER" id="PTHR43364">
    <property type="entry name" value="NADH-SPECIFIC METHYLGLYOXAL REDUCTASE-RELATED"/>
    <property type="match status" value="1"/>
</dbReference>